<accession>A0ABT3ZAL9</accession>
<keyword evidence="2" id="KW-1185">Reference proteome</keyword>
<protein>
    <submittedName>
        <fullName evidence="1">DUF3102 domain-containing protein</fullName>
    </submittedName>
</protein>
<dbReference type="RefSeq" id="WP_267654373.1">
    <property type="nucleotide sequence ID" value="NZ_JAOVZR010000001.1"/>
</dbReference>
<proteinExistence type="predicted"/>
<gene>
    <name evidence="1" type="ORF">OEG84_14310</name>
</gene>
<dbReference type="Proteomes" id="UP001073227">
    <property type="component" value="Unassembled WGS sequence"/>
</dbReference>
<reference evidence="1" key="1">
    <citation type="submission" date="2022-10" db="EMBL/GenBank/DDBJ databases">
        <title>Hoeflea sp. G2-23, isolated from marine algae.</title>
        <authorList>
            <person name="Kristyanto S."/>
            <person name="Kim J.M."/>
            <person name="Jeon C.O."/>
        </authorList>
    </citation>
    <scope>NUCLEOTIDE SEQUENCE</scope>
    <source>
        <strain evidence="1">G2-23</strain>
    </source>
</reference>
<organism evidence="1 2">
    <name type="scientific">Hoeflea algicola</name>
    <dbReference type="NCBI Taxonomy" id="2983763"/>
    <lineage>
        <taxon>Bacteria</taxon>
        <taxon>Pseudomonadati</taxon>
        <taxon>Pseudomonadota</taxon>
        <taxon>Alphaproteobacteria</taxon>
        <taxon>Hyphomicrobiales</taxon>
        <taxon>Rhizobiaceae</taxon>
        <taxon>Hoeflea</taxon>
    </lineage>
</organism>
<sequence length="419" mass="46598">MAIFKIVYLLQPNILKYNGYIYNIVVVKVNGVSHVFDRPKSTAHSRSQADQENTCGKQHCREKKVRAARAPKEIDEPLSPEAEARLSELVKRIVSLHRKSTGQVFELGECLAEAKSVQPIKRYGRWLKENCGYSVRSAWSFISVHERLADHRERLEQHAVGTTALFELAKGEPDQIEDVIKQFDEGKSLKPMEIKALIGGKKNEAEEHIDPRQLGGQAGLQKMAAAKLKSDMEEFHRLAALVLEELEEAISRVTAGKRIILRALATGVELRARHASDLFKDIAAPLRPVDHLPRGNLSHAKIGDQTGWGAVQDSLYRLGGVGSWPHRDEMEKWVIEVAHPALRFAVHGEPYVVSPKPATAPVLDVAKADNDVTKNDQIVVDKETDADETTPSISYAELDATLDNLMAVNKAPAEARMSR</sequence>
<name>A0ABT3ZAL9_9HYPH</name>
<comment type="caution">
    <text evidence="1">The sequence shown here is derived from an EMBL/GenBank/DDBJ whole genome shotgun (WGS) entry which is preliminary data.</text>
</comment>
<dbReference type="EMBL" id="JAOVZR010000001">
    <property type="protein sequence ID" value="MCY0148841.1"/>
    <property type="molecule type" value="Genomic_DNA"/>
</dbReference>
<evidence type="ECO:0000313" key="1">
    <source>
        <dbReference type="EMBL" id="MCY0148841.1"/>
    </source>
</evidence>
<evidence type="ECO:0000313" key="2">
    <source>
        <dbReference type="Proteomes" id="UP001073227"/>
    </source>
</evidence>